<keyword evidence="4" id="KW-1185">Reference proteome</keyword>
<reference evidence="3 4" key="1">
    <citation type="submission" date="2021-08" db="EMBL/GenBank/DDBJ databases">
        <title>Comparative Genomics Analysis of the Genus Qipengyuania Reveals Extensive Genetic Diversity and Metabolic Versatility, Including the Description of Fifteen Novel Species.</title>
        <authorList>
            <person name="Liu Y."/>
        </authorList>
    </citation>
    <scope>NUCLEOTIDE SEQUENCE [LARGE SCALE GENOMIC DNA]</scope>
    <source>
        <strain evidence="3 4">1NDH17</strain>
    </source>
</reference>
<sequence>MRARMFRMLRDLALFSLALVLISVAATLVHCSFGWSGRNISAQFLDMVCPMDEPRVISETHVVLALVNRLTMPALVGGFLLLASAMMAVLFHFAFPKEREAPQYRWPGKSTPKPQKPDHGGRPEW</sequence>
<evidence type="ECO:0000256" key="1">
    <source>
        <dbReference type="SAM" id="MobiDB-lite"/>
    </source>
</evidence>
<evidence type="ECO:0000313" key="4">
    <source>
        <dbReference type="Proteomes" id="UP000783253"/>
    </source>
</evidence>
<dbReference type="RefSeq" id="WP_221572445.1">
    <property type="nucleotide sequence ID" value="NZ_JAIGNK010000001.1"/>
</dbReference>
<keyword evidence="2" id="KW-1133">Transmembrane helix</keyword>
<comment type="caution">
    <text evidence="3">The sequence shown here is derived from an EMBL/GenBank/DDBJ whole genome shotgun (WGS) entry which is preliminary data.</text>
</comment>
<feature type="region of interest" description="Disordered" evidence="1">
    <location>
        <begin position="103"/>
        <end position="125"/>
    </location>
</feature>
<keyword evidence="2" id="KW-0472">Membrane</keyword>
<protein>
    <submittedName>
        <fullName evidence="3">Uncharacterized protein</fullName>
    </submittedName>
</protein>
<accession>A0ABS7IUL9</accession>
<evidence type="ECO:0000313" key="3">
    <source>
        <dbReference type="EMBL" id="MBX7457096.1"/>
    </source>
</evidence>
<name>A0ABS7IUL9_9SPHN</name>
<evidence type="ECO:0000256" key="2">
    <source>
        <dbReference type="SAM" id="Phobius"/>
    </source>
</evidence>
<feature type="compositionally biased region" description="Basic and acidic residues" evidence="1">
    <location>
        <begin position="115"/>
        <end position="125"/>
    </location>
</feature>
<proteinExistence type="predicted"/>
<keyword evidence="2" id="KW-0812">Transmembrane</keyword>
<dbReference type="Proteomes" id="UP000783253">
    <property type="component" value="Unassembled WGS sequence"/>
</dbReference>
<organism evidence="3 4">
    <name type="scientific">Qipengyuania polymorpha</name>
    <dbReference type="NCBI Taxonomy" id="2867234"/>
    <lineage>
        <taxon>Bacteria</taxon>
        <taxon>Pseudomonadati</taxon>
        <taxon>Pseudomonadota</taxon>
        <taxon>Alphaproteobacteria</taxon>
        <taxon>Sphingomonadales</taxon>
        <taxon>Erythrobacteraceae</taxon>
        <taxon>Qipengyuania</taxon>
    </lineage>
</organism>
<gene>
    <name evidence="3" type="ORF">K3152_02455</name>
</gene>
<feature type="transmembrane region" description="Helical" evidence="2">
    <location>
        <begin position="74"/>
        <end position="95"/>
    </location>
</feature>
<dbReference type="EMBL" id="JAIGNK010000001">
    <property type="protein sequence ID" value="MBX7457096.1"/>
    <property type="molecule type" value="Genomic_DNA"/>
</dbReference>